<evidence type="ECO:0000313" key="1">
    <source>
        <dbReference type="EMBL" id="WFD12460.1"/>
    </source>
</evidence>
<organism evidence="1 2">
    <name type="scientific">Tepidibacter hydrothermalis</name>
    <dbReference type="NCBI Taxonomy" id="3036126"/>
    <lineage>
        <taxon>Bacteria</taxon>
        <taxon>Bacillati</taxon>
        <taxon>Bacillota</taxon>
        <taxon>Clostridia</taxon>
        <taxon>Peptostreptococcales</taxon>
        <taxon>Peptostreptococcaceae</taxon>
        <taxon>Tepidibacter</taxon>
    </lineage>
</organism>
<keyword evidence="1" id="KW-0614">Plasmid</keyword>
<dbReference type="Proteomes" id="UP001222800">
    <property type="component" value="Plasmid unnamed1"/>
</dbReference>
<dbReference type="EMBL" id="CP120734">
    <property type="protein sequence ID" value="WFD12460.1"/>
    <property type="molecule type" value="Genomic_DNA"/>
</dbReference>
<accession>A0ABY8EJU5</accession>
<name>A0ABY8EJU5_9FIRM</name>
<sequence length="177" mass="20570">MDHNSPLISCKNDIKAFLESKFDYIDIKKSYINEKRDLPLKKTLITISRGKASVNTIAFSNYLSDQYDEENNEIVETQAKQLTIYYDLHIWNSTSPKLGGEEEIERIQEQLQSIVEFESNAMADKGITFFSFQEGTAVEDPDDNNLFHSRCTLEIKVLWKKEFRFEVMDEIVSHGEI</sequence>
<protein>
    <submittedName>
        <fullName evidence="1">Uncharacterized protein</fullName>
    </submittedName>
</protein>
<keyword evidence="2" id="KW-1185">Reference proteome</keyword>
<gene>
    <name evidence="1" type="ORF">P4S50_19975</name>
</gene>
<proteinExistence type="predicted"/>
<evidence type="ECO:0000313" key="2">
    <source>
        <dbReference type="Proteomes" id="UP001222800"/>
    </source>
</evidence>
<geneLocation type="plasmid" evidence="1 2">
    <name>unnamed1</name>
</geneLocation>
<reference evidence="1 2" key="1">
    <citation type="submission" date="2023-03" db="EMBL/GenBank/DDBJ databases">
        <title>Complete genome sequence of Tepidibacter sp. SWIR-1, isolated from a deep-sea hydrothermal vent.</title>
        <authorList>
            <person name="Li X."/>
        </authorList>
    </citation>
    <scope>NUCLEOTIDE SEQUENCE [LARGE SCALE GENOMIC DNA]</scope>
    <source>
        <strain evidence="1 2">SWIR-1</strain>
        <plasmid evidence="1 2">unnamed1</plasmid>
    </source>
</reference>
<dbReference type="RefSeq" id="WP_277734865.1">
    <property type="nucleotide sequence ID" value="NZ_CP120734.1"/>
</dbReference>